<keyword evidence="2" id="KW-1185">Reference proteome</keyword>
<reference evidence="1 2" key="1">
    <citation type="submission" date="2016-03" db="EMBL/GenBank/DDBJ databases">
        <title>Trachymyrmex septentrionalis WGS genome.</title>
        <authorList>
            <person name="Nygaard S."/>
            <person name="Hu H."/>
            <person name="Boomsma J."/>
            <person name="Zhang G."/>
        </authorList>
    </citation>
    <scope>NUCLEOTIDE SEQUENCE [LARGE SCALE GENOMIC DNA]</scope>
    <source>
        <strain evidence="1">Tsep2-gDNA-1</strain>
        <tissue evidence="1">Whole body</tissue>
    </source>
</reference>
<dbReference type="EMBL" id="KQ981606">
    <property type="protein sequence ID" value="KYN39427.1"/>
    <property type="molecule type" value="Genomic_DNA"/>
</dbReference>
<evidence type="ECO:0000313" key="2">
    <source>
        <dbReference type="Proteomes" id="UP000078541"/>
    </source>
</evidence>
<accession>A0A195FGR3</accession>
<organism evidence="1 2">
    <name type="scientific">Trachymyrmex septentrionalis</name>
    <dbReference type="NCBI Taxonomy" id="34720"/>
    <lineage>
        <taxon>Eukaryota</taxon>
        <taxon>Metazoa</taxon>
        <taxon>Ecdysozoa</taxon>
        <taxon>Arthropoda</taxon>
        <taxon>Hexapoda</taxon>
        <taxon>Insecta</taxon>
        <taxon>Pterygota</taxon>
        <taxon>Neoptera</taxon>
        <taxon>Endopterygota</taxon>
        <taxon>Hymenoptera</taxon>
        <taxon>Apocrita</taxon>
        <taxon>Aculeata</taxon>
        <taxon>Formicoidea</taxon>
        <taxon>Formicidae</taxon>
        <taxon>Myrmicinae</taxon>
        <taxon>Trachymyrmex</taxon>
    </lineage>
</organism>
<dbReference type="AlphaFoldDB" id="A0A195FGR3"/>
<proteinExistence type="predicted"/>
<dbReference type="Proteomes" id="UP000078541">
    <property type="component" value="Unassembled WGS sequence"/>
</dbReference>
<sequence length="174" mass="20162">MPILRLSRILGVEQGRKHLSVLSINYQYKNVSISSFAGFCCINARDLTVLVYRYNRSRLRRLTRLHLQLAQARLRRVSVLAILSSCIYRPASLTERKVAGLVVAAARSQRYALLLFASVHRETSDDDGNSLFCIFEKSLVIPYYHFMMTLYYRSYNSSKTISLCYTYNRKTLNK</sequence>
<gene>
    <name evidence="1" type="ORF">ALC56_05920</name>
</gene>
<protein>
    <submittedName>
        <fullName evidence="1">Uncharacterized protein</fullName>
    </submittedName>
</protein>
<name>A0A195FGR3_9HYME</name>
<evidence type="ECO:0000313" key="1">
    <source>
        <dbReference type="EMBL" id="KYN39427.1"/>
    </source>
</evidence>